<evidence type="ECO:0000313" key="7">
    <source>
        <dbReference type="Proteomes" id="UP000182800"/>
    </source>
</evidence>
<evidence type="ECO:0000256" key="2">
    <source>
        <dbReference type="ARBA" id="ARBA00023235"/>
    </source>
</evidence>
<dbReference type="OrthoDB" id="9788221at2"/>
<dbReference type="Gene3D" id="3.10.310.10">
    <property type="entry name" value="Diaminopimelate Epimerase, Chain A, domain 1"/>
    <property type="match status" value="2"/>
</dbReference>
<evidence type="ECO:0000313" key="5">
    <source>
        <dbReference type="EMBL" id="SCC79822.1"/>
    </source>
</evidence>
<gene>
    <name evidence="5" type="ORF">GA0071312_1185</name>
    <name evidence="4" type="ORF">HLUCCO17_13695</name>
</gene>
<evidence type="ECO:0000313" key="6">
    <source>
        <dbReference type="Proteomes" id="UP000050497"/>
    </source>
</evidence>
<dbReference type="PANTHER" id="PTHR13774:SF17">
    <property type="entry name" value="PHENAZINE BIOSYNTHESIS-LIKE DOMAIN-CONTAINING PROTEIN"/>
    <property type="match status" value="1"/>
</dbReference>
<dbReference type="PANTHER" id="PTHR13774">
    <property type="entry name" value="PHENAZINE BIOSYNTHESIS PROTEIN"/>
    <property type="match status" value="1"/>
</dbReference>
<dbReference type="SUPFAM" id="SSF54506">
    <property type="entry name" value="Diaminopimelate epimerase-like"/>
    <property type="match status" value="1"/>
</dbReference>
<comment type="caution">
    <text evidence="4">The sequence shown here is derived from an EMBL/GenBank/DDBJ whole genome shotgun (WGS) entry which is preliminary data.</text>
</comment>
<name>A0A0P8BJS2_9HYPH</name>
<reference evidence="5 7" key="2">
    <citation type="submission" date="2016-08" db="EMBL/GenBank/DDBJ databases">
        <authorList>
            <person name="Varghese N."/>
            <person name="Submissions Spin"/>
        </authorList>
    </citation>
    <scope>NUCLEOTIDE SEQUENCE [LARGE SCALE GENOMIC DNA]</scope>
    <source>
        <strain evidence="5 7">HL-109</strain>
    </source>
</reference>
<dbReference type="AlphaFoldDB" id="A0A0P8BJS2"/>
<dbReference type="Proteomes" id="UP000182800">
    <property type="component" value="Unassembled WGS sequence"/>
</dbReference>
<dbReference type="GO" id="GO:0016853">
    <property type="term" value="F:isomerase activity"/>
    <property type="evidence" value="ECO:0007669"/>
    <property type="project" value="UniProtKB-KW"/>
</dbReference>
<dbReference type="InterPro" id="IPR003719">
    <property type="entry name" value="Phenazine_PhzF-like"/>
</dbReference>
<dbReference type="GO" id="GO:0005737">
    <property type="term" value="C:cytoplasm"/>
    <property type="evidence" value="ECO:0007669"/>
    <property type="project" value="TreeGrafter"/>
</dbReference>
<keyword evidence="7" id="KW-1185">Reference proteome</keyword>
<proteinExistence type="inferred from homology"/>
<organism evidence="4 6">
    <name type="scientific">Saliniramus fredricksonii</name>
    <dbReference type="NCBI Taxonomy" id="1653334"/>
    <lineage>
        <taxon>Bacteria</taxon>
        <taxon>Pseudomonadati</taxon>
        <taxon>Pseudomonadota</taxon>
        <taxon>Alphaproteobacteria</taxon>
        <taxon>Hyphomicrobiales</taxon>
        <taxon>Salinarimonadaceae</taxon>
        <taxon>Saliniramus</taxon>
    </lineage>
</organism>
<evidence type="ECO:0000256" key="3">
    <source>
        <dbReference type="SAM" id="MobiDB-lite"/>
    </source>
</evidence>
<feature type="region of interest" description="Disordered" evidence="3">
    <location>
        <begin position="296"/>
        <end position="323"/>
    </location>
</feature>
<dbReference type="STRING" id="1653334.GA0071312_1185"/>
<keyword evidence="2" id="KW-0413">Isomerase</keyword>
<comment type="similarity">
    <text evidence="1">Belongs to the PhzF family.</text>
</comment>
<dbReference type="EMBL" id="LJSX01000023">
    <property type="protein sequence ID" value="KPQ09691.1"/>
    <property type="molecule type" value="Genomic_DNA"/>
</dbReference>
<reference evidence="4 6" key="1">
    <citation type="submission" date="2015-09" db="EMBL/GenBank/DDBJ databases">
        <title>Identification and resolution of microdiversity through metagenomic sequencing of parallel consortia.</title>
        <authorList>
            <person name="Nelson W.C."/>
            <person name="Romine M.F."/>
            <person name="Lindemann S.R."/>
        </authorList>
    </citation>
    <scope>NUCLEOTIDE SEQUENCE [LARGE SCALE GENOMIC DNA]</scope>
    <source>
        <strain evidence="4">HL-109</strain>
    </source>
</reference>
<evidence type="ECO:0000313" key="4">
    <source>
        <dbReference type="EMBL" id="KPQ09691.1"/>
    </source>
</evidence>
<dbReference type="Pfam" id="PF02567">
    <property type="entry name" value="PhzC-PhzF"/>
    <property type="match status" value="1"/>
</dbReference>
<protein>
    <submittedName>
        <fullName evidence="5">Phenazine biosynthesis protein PhzF family</fullName>
    </submittedName>
    <submittedName>
        <fullName evidence="4">Putative epimerase</fullName>
    </submittedName>
</protein>
<dbReference type="RefSeq" id="WP_074443962.1">
    <property type="nucleotide sequence ID" value="NZ_FMBM01000001.1"/>
</dbReference>
<evidence type="ECO:0000256" key="1">
    <source>
        <dbReference type="ARBA" id="ARBA00008270"/>
    </source>
</evidence>
<sequence>MTRNGFSLSQPAGDPAQACAPADAQGLAIVHAFADDHFAGNPAGVLIRDDAPSPAALSALARQLCLPIVSLLVPGAGEADYRIRWFSPNAELDLCGHGTLAAAAWLYRITPDREASWRLESASGILHARRAGERIAIDLPALGLTRAMPDIAQAVTGALGRRPQAVLQARDDIVAVLESADAVIAHRPAIAAIAGLPCRGLVITAAADPDIAMPDGGEPVDIVSRFFAPRIGIDEDAVCVSAHCKLYGYWAARLGRARLRAWQASAPGGRLGLAGRFPHVRISGSARFLGETGARDRLTLPTRRDSPEPAHPRHDESLPARRA</sequence>
<dbReference type="EMBL" id="FMBM01000001">
    <property type="protein sequence ID" value="SCC79822.1"/>
    <property type="molecule type" value="Genomic_DNA"/>
</dbReference>
<dbReference type="Proteomes" id="UP000050497">
    <property type="component" value="Unassembled WGS sequence"/>
</dbReference>
<accession>A0A0P8BJS2</accession>